<evidence type="ECO:0000256" key="3">
    <source>
        <dbReference type="ARBA" id="ARBA00009504"/>
    </source>
</evidence>
<evidence type="ECO:0000256" key="8">
    <source>
        <dbReference type="ARBA" id="ARBA00022801"/>
    </source>
</evidence>
<comment type="similarity">
    <text evidence="3 9">Belongs to the eukaryotic release factor 1 family. Pelota subfamily.</text>
</comment>
<dbReference type="SMART" id="SM01194">
    <property type="entry name" value="eRF1_1"/>
    <property type="match status" value="1"/>
</dbReference>
<comment type="function">
    <text evidence="9">May function in recognizing stalled ribosomes, interact with stem-loop structures in stalled mRNA molecules, and effect endonucleolytic cleavage of the mRNA. May play a role in the release non-functional ribosomes and degradation of damaged mRNAs. Has endoribonuclease activity.</text>
</comment>
<evidence type="ECO:0000256" key="2">
    <source>
        <dbReference type="ARBA" id="ARBA00004496"/>
    </source>
</evidence>
<dbReference type="SUPFAM" id="SSF53137">
    <property type="entry name" value="Translational machinery components"/>
    <property type="match status" value="1"/>
</dbReference>
<dbReference type="GO" id="GO:0004519">
    <property type="term" value="F:endonuclease activity"/>
    <property type="evidence" value="ECO:0007669"/>
    <property type="project" value="UniProtKB-UniRule"/>
</dbReference>
<dbReference type="GO" id="GO:0046872">
    <property type="term" value="F:metal ion binding"/>
    <property type="evidence" value="ECO:0007669"/>
    <property type="project" value="UniProtKB-UniRule"/>
</dbReference>
<dbReference type="NCBIfam" id="TIGR00111">
    <property type="entry name" value="pelota"/>
    <property type="match status" value="1"/>
</dbReference>
<dbReference type="Pfam" id="PF03464">
    <property type="entry name" value="eRF1_2"/>
    <property type="match status" value="1"/>
</dbReference>
<dbReference type="GO" id="GO:0032790">
    <property type="term" value="P:ribosome disassembly"/>
    <property type="evidence" value="ECO:0007669"/>
    <property type="project" value="TreeGrafter"/>
</dbReference>
<organism evidence="11 12">
    <name type="scientific">candidate division MSBL1 archaeon SCGC-AAA259D14</name>
    <dbReference type="NCBI Taxonomy" id="1698261"/>
    <lineage>
        <taxon>Archaea</taxon>
        <taxon>Methanobacteriati</taxon>
        <taxon>Methanobacteriota</taxon>
        <taxon>candidate division MSBL1</taxon>
    </lineage>
</organism>
<evidence type="ECO:0000256" key="4">
    <source>
        <dbReference type="ARBA" id="ARBA00022490"/>
    </source>
</evidence>
<gene>
    <name evidence="9" type="primary">pelA</name>
    <name evidence="11" type="ORF">AKJ62_00430</name>
</gene>
<dbReference type="PANTHER" id="PTHR10853:SF0">
    <property type="entry name" value="PROTEIN PELOTA HOMOLOG"/>
    <property type="match status" value="1"/>
</dbReference>
<evidence type="ECO:0000313" key="12">
    <source>
        <dbReference type="Proteomes" id="UP000070589"/>
    </source>
</evidence>
<comment type="cofactor">
    <cofactor evidence="1 9">
        <name>a divalent metal cation</name>
        <dbReference type="ChEBI" id="CHEBI:60240"/>
    </cofactor>
</comment>
<evidence type="ECO:0000256" key="1">
    <source>
        <dbReference type="ARBA" id="ARBA00001968"/>
    </source>
</evidence>
<dbReference type="Gene3D" id="3.30.420.60">
    <property type="entry name" value="eRF1 domain 2"/>
    <property type="match status" value="1"/>
</dbReference>
<dbReference type="InterPro" id="IPR005141">
    <property type="entry name" value="eRF1_2"/>
</dbReference>
<reference evidence="11 12" key="1">
    <citation type="journal article" date="2016" name="Sci. Rep.">
        <title>Metabolic traits of an uncultured archaeal lineage -MSBL1- from brine pools of the Red Sea.</title>
        <authorList>
            <person name="Mwirichia R."/>
            <person name="Alam I."/>
            <person name="Rashid M."/>
            <person name="Vinu M."/>
            <person name="Ba-Alawi W."/>
            <person name="Anthony Kamau A."/>
            <person name="Kamanda Ngugi D."/>
            <person name="Goker M."/>
            <person name="Klenk H.P."/>
            <person name="Bajic V."/>
            <person name="Stingl U."/>
        </authorList>
    </citation>
    <scope>NUCLEOTIDE SEQUENCE [LARGE SCALE GENOMIC DNA]</scope>
    <source>
        <strain evidence="11">SCGC-AAA259D14</strain>
    </source>
</reference>
<dbReference type="GO" id="GO:0070651">
    <property type="term" value="P:nonfunctional rRNA decay"/>
    <property type="evidence" value="ECO:0007669"/>
    <property type="project" value="TreeGrafter"/>
</dbReference>
<dbReference type="SUPFAM" id="SSF55315">
    <property type="entry name" value="L30e-like"/>
    <property type="match status" value="1"/>
</dbReference>
<dbReference type="GO" id="GO:0071025">
    <property type="term" value="P:RNA surveillance"/>
    <property type="evidence" value="ECO:0007669"/>
    <property type="project" value="InterPro"/>
</dbReference>
<sequence>MRIIYKDLKNNRVKLNTENLNDLWHLEQIISPGDIITSVTWRRPKTKNDKIRPERQEKERVKLSIQVKDVNFHKHSNRLRVLGKIEKGPDLGEHHTINIDTDSRFTLTKHWESDHLERLEEAKKASKRPKVLLIALDDETATFGLVRQYGLEELGEITSTTSGKMYESDRESSEKEYYGEICSKIRNYMENKNIPSVIIAGPGFTKKKIHSLLKEKYPKIAENTHLGNTSNVGKSGLNEIIRRGIVKRVSEEDRASLETDLIEEMLEKVSKNGKATYGKKEVEKAAEMGAIEKLLVSVEQLRKDRKNIIPIIERTRNTGGEVYIVSSEHEAGTQLARIGGLGAILRYRIS</sequence>
<feature type="domain" description="eRF1/Pelota-like N-terminal" evidence="10">
    <location>
        <begin position="1"/>
        <end position="124"/>
    </location>
</feature>
<evidence type="ECO:0000256" key="7">
    <source>
        <dbReference type="ARBA" id="ARBA00022759"/>
    </source>
</evidence>
<evidence type="ECO:0000256" key="5">
    <source>
        <dbReference type="ARBA" id="ARBA00022722"/>
    </source>
</evidence>
<proteinExistence type="inferred from homology"/>
<keyword evidence="5 9" id="KW-0540">Nuclease</keyword>
<accession>A0A133U8R1</accession>
<dbReference type="Proteomes" id="UP000070589">
    <property type="component" value="Unassembled WGS sequence"/>
</dbReference>
<dbReference type="InterPro" id="IPR029064">
    <property type="entry name" value="Ribosomal_eL30-like_sf"/>
</dbReference>
<dbReference type="Gene3D" id="2.30.30.870">
    <property type="entry name" value="Pelota, domain A"/>
    <property type="match status" value="1"/>
</dbReference>
<dbReference type="InterPro" id="IPR042226">
    <property type="entry name" value="eFR1_2_sf"/>
</dbReference>
<dbReference type="Gene3D" id="3.30.1330.30">
    <property type="match status" value="1"/>
</dbReference>
<comment type="caution">
    <text evidence="11">The sequence shown here is derived from an EMBL/GenBank/DDBJ whole genome shotgun (WGS) entry which is preliminary data.</text>
</comment>
<evidence type="ECO:0000259" key="10">
    <source>
        <dbReference type="SMART" id="SM01194"/>
    </source>
</evidence>
<dbReference type="PANTHER" id="PTHR10853">
    <property type="entry name" value="PELOTA"/>
    <property type="match status" value="1"/>
</dbReference>
<keyword evidence="12" id="KW-1185">Reference proteome</keyword>
<dbReference type="GO" id="GO:0070966">
    <property type="term" value="P:nuclear-transcribed mRNA catabolic process, no-go decay"/>
    <property type="evidence" value="ECO:0007669"/>
    <property type="project" value="InterPro"/>
</dbReference>
<comment type="subunit">
    <text evidence="9">Monomer.</text>
</comment>
<dbReference type="GO" id="GO:0016787">
    <property type="term" value="F:hydrolase activity"/>
    <property type="evidence" value="ECO:0007669"/>
    <property type="project" value="UniProtKB-KW"/>
</dbReference>
<evidence type="ECO:0000313" key="11">
    <source>
        <dbReference type="EMBL" id="KXA90574.1"/>
    </source>
</evidence>
<keyword evidence="8 9" id="KW-0378">Hydrolase</keyword>
<dbReference type="AlphaFoldDB" id="A0A133U8R1"/>
<keyword evidence="6 9" id="KW-0479">Metal-binding</keyword>
<dbReference type="GO" id="GO:0070481">
    <property type="term" value="P:nuclear-transcribed mRNA catabolic process, non-stop decay"/>
    <property type="evidence" value="ECO:0007669"/>
    <property type="project" value="InterPro"/>
</dbReference>
<comment type="domain">
    <text evidence="9">The N-terminal domain has the RNA-binding Sm fold. It harbors the endoribonuclease activity.</text>
</comment>
<dbReference type="Pfam" id="PF03465">
    <property type="entry name" value="eRF1_3"/>
    <property type="match status" value="1"/>
</dbReference>
<dbReference type="EMBL" id="LHXL01000003">
    <property type="protein sequence ID" value="KXA90574.1"/>
    <property type="molecule type" value="Genomic_DNA"/>
</dbReference>
<evidence type="ECO:0000256" key="9">
    <source>
        <dbReference type="HAMAP-Rule" id="MF_01853"/>
    </source>
</evidence>
<comment type="subcellular location">
    <subcellularLocation>
        <location evidence="2 9">Cytoplasm</location>
    </subcellularLocation>
</comment>
<dbReference type="EC" id="3.1.-.-" evidence="9"/>
<dbReference type="GO" id="GO:0005737">
    <property type="term" value="C:cytoplasm"/>
    <property type="evidence" value="ECO:0007669"/>
    <property type="project" value="UniProtKB-SubCell"/>
</dbReference>
<keyword evidence="7 9" id="KW-0255">Endonuclease</keyword>
<dbReference type="InterPro" id="IPR004405">
    <property type="entry name" value="TF_pelota"/>
</dbReference>
<name>A0A133U8R1_9EURY</name>
<dbReference type="InterPro" id="IPR005140">
    <property type="entry name" value="eRF1_Pelota-like_N"/>
</dbReference>
<dbReference type="InterPro" id="IPR023521">
    <property type="entry name" value="Pelota_arc"/>
</dbReference>
<dbReference type="SUPFAM" id="SSF159065">
    <property type="entry name" value="Dom34/Pelota N-terminal domain-like"/>
    <property type="match status" value="1"/>
</dbReference>
<dbReference type="InterPro" id="IPR038069">
    <property type="entry name" value="Pelota/DOM34_N"/>
</dbReference>
<evidence type="ECO:0000256" key="6">
    <source>
        <dbReference type="ARBA" id="ARBA00022723"/>
    </source>
</evidence>
<keyword evidence="4 9" id="KW-0963">Cytoplasm</keyword>
<protein>
    <recommendedName>
        <fullName evidence="9">Protein pelota homolog</fullName>
        <ecNumber evidence="9">3.1.-.-</ecNumber>
    </recommendedName>
</protein>
<dbReference type="InterPro" id="IPR058547">
    <property type="entry name" value="Pelota_N"/>
</dbReference>
<dbReference type="HAMAP" id="MF_01853">
    <property type="entry name" value="PelO"/>
    <property type="match status" value="1"/>
</dbReference>
<dbReference type="Pfam" id="PF26356">
    <property type="entry name" value="Pelota_N"/>
    <property type="match status" value="1"/>
</dbReference>
<dbReference type="InterPro" id="IPR005142">
    <property type="entry name" value="eRF1_3"/>
</dbReference>